<name>A0A5B2W0R7_9BACT</name>
<dbReference type="InterPro" id="IPR050248">
    <property type="entry name" value="Polysacc_deacetylase_ArnD"/>
</dbReference>
<keyword evidence="1" id="KW-0479">Metal-binding</keyword>
<accession>A0A5B2W0R7</accession>
<dbReference type="CDD" id="cd10959">
    <property type="entry name" value="CE4_NodB_like_3"/>
    <property type="match status" value="1"/>
</dbReference>
<dbReference type="GO" id="GO:0005975">
    <property type="term" value="P:carbohydrate metabolic process"/>
    <property type="evidence" value="ECO:0007669"/>
    <property type="project" value="InterPro"/>
</dbReference>
<keyword evidence="5" id="KW-1185">Reference proteome</keyword>
<dbReference type="EMBL" id="VUOC01000001">
    <property type="protein sequence ID" value="KAA2244528.1"/>
    <property type="molecule type" value="Genomic_DNA"/>
</dbReference>
<dbReference type="SUPFAM" id="SSF88713">
    <property type="entry name" value="Glycoside hydrolase/deacetylase"/>
    <property type="match status" value="1"/>
</dbReference>
<organism evidence="4 5">
    <name type="scientific">Chitinophaga agrisoli</name>
    <dbReference type="NCBI Taxonomy" id="2607653"/>
    <lineage>
        <taxon>Bacteria</taxon>
        <taxon>Pseudomonadati</taxon>
        <taxon>Bacteroidota</taxon>
        <taxon>Chitinophagia</taxon>
        <taxon>Chitinophagales</taxon>
        <taxon>Chitinophagaceae</taxon>
        <taxon>Chitinophaga</taxon>
    </lineage>
</organism>
<comment type="caution">
    <text evidence="4">The sequence shown here is derived from an EMBL/GenBank/DDBJ whole genome shotgun (WGS) entry which is preliminary data.</text>
</comment>
<proteinExistence type="predicted"/>
<dbReference type="Proteomes" id="UP000324611">
    <property type="component" value="Unassembled WGS sequence"/>
</dbReference>
<dbReference type="AlphaFoldDB" id="A0A5B2W0R7"/>
<dbReference type="Pfam" id="PF01522">
    <property type="entry name" value="Polysacc_deac_1"/>
    <property type="match status" value="1"/>
</dbReference>
<dbReference type="GO" id="GO:0016020">
    <property type="term" value="C:membrane"/>
    <property type="evidence" value="ECO:0007669"/>
    <property type="project" value="TreeGrafter"/>
</dbReference>
<dbReference type="Gene3D" id="3.20.20.370">
    <property type="entry name" value="Glycoside hydrolase/deacetylase"/>
    <property type="match status" value="1"/>
</dbReference>
<keyword evidence="2" id="KW-0378">Hydrolase</keyword>
<dbReference type="PROSITE" id="PS51677">
    <property type="entry name" value="NODB"/>
    <property type="match status" value="1"/>
</dbReference>
<dbReference type="InterPro" id="IPR011330">
    <property type="entry name" value="Glyco_hydro/deAcase_b/a-brl"/>
</dbReference>
<dbReference type="PANTHER" id="PTHR10587">
    <property type="entry name" value="GLYCOSYL TRANSFERASE-RELATED"/>
    <property type="match status" value="1"/>
</dbReference>
<dbReference type="RefSeq" id="WP_149835925.1">
    <property type="nucleotide sequence ID" value="NZ_VUOC01000001.1"/>
</dbReference>
<evidence type="ECO:0000256" key="2">
    <source>
        <dbReference type="ARBA" id="ARBA00022801"/>
    </source>
</evidence>
<reference evidence="4 5" key="2">
    <citation type="submission" date="2019-09" db="EMBL/GenBank/DDBJ databases">
        <authorList>
            <person name="Jin C."/>
        </authorList>
    </citation>
    <scope>NUCLEOTIDE SEQUENCE [LARGE SCALE GENOMIC DNA]</scope>
    <source>
        <strain evidence="4 5">BN140078</strain>
    </source>
</reference>
<dbReference type="GO" id="GO:0016810">
    <property type="term" value="F:hydrolase activity, acting on carbon-nitrogen (but not peptide) bonds"/>
    <property type="evidence" value="ECO:0007669"/>
    <property type="project" value="InterPro"/>
</dbReference>
<dbReference type="GO" id="GO:0046872">
    <property type="term" value="F:metal ion binding"/>
    <property type="evidence" value="ECO:0007669"/>
    <property type="project" value="UniProtKB-KW"/>
</dbReference>
<evidence type="ECO:0000313" key="5">
    <source>
        <dbReference type="Proteomes" id="UP000324611"/>
    </source>
</evidence>
<reference evidence="4 5" key="1">
    <citation type="submission" date="2019-09" db="EMBL/GenBank/DDBJ databases">
        <title>Chitinophaga ginsengihumi sp. nov., isolated from soil of ginseng rhizosphere.</title>
        <authorList>
            <person name="Lee J."/>
        </authorList>
    </citation>
    <scope>NUCLEOTIDE SEQUENCE [LARGE SCALE GENOMIC DNA]</scope>
    <source>
        <strain evidence="4 5">BN140078</strain>
    </source>
</reference>
<feature type="domain" description="NodB homology" evidence="3">
    <location>
        <begin position="27"/>
        <end position="204"/>
    </location>
</feature>
<evidence type="ECO:0000256" key="1">
    <source>
        <dbReference type="ARBA" id="ARBA00022723"/>
    </source>
</evidence>
<gene>
    <name evidence="4" type="ORF">F0L74_00690</name>
</gene>
<evidence type="ECO:0000313" key="4">
    <source>
        <dbReference type="EMBL" id="KAA2244528.1"/>
    </source>
</evidence>
<sequence>MFYLTKTPGVLKALYKSCVWHLSPARQAVYLTFDDGPHPQATPFVLEQLKKYNAKGTFFCIGKNVVEHPDIYQQLLQEGHTVGNHTHNHLNGWKTGTGKYMENILEAGKYISSPLFRPPYGRITPFQIRALKNKLPQTRIIMWDVLSGDFDTEITGEACVQNVVFKARPGSIIVFHDSAKAWDRLSYALPRVLEFCKKQQWAVEPLPLNAH</sequence>
<protein>
    <submittedName>
        <fullName evidence="4">Polysaccharide deacetylase family protein</fullName>
    </submittedName>
</protein>
<dbReference type="InterPro" id="IPR002509">
    <property type="entry name" value="NODB_dom"/>
</dbReference>
<dbReference type="PANTHER" id="PTHR10587:SF133">
    <property type="entry name" value="CHITIN DEACETYLASE 1-RELATED"/>
    <property type="match status" value="1"/>
</dbReference>
<evidence type="ECO:0000259" key="3">
    <source>
        <dbReference type="PROSITE" id="PS51677"/>
    </source>
</evidence>